<evidence type="ECO:0000256" key="3">
    <source>
        <dbReference type="SAM" id="MobiDB-lite"/>
    </source>
</evidence>
<accession>A0A8H7C173</accession>
<dbReference type="PANTHER" id="PTHR34997:SF1">
    <property type="entry name" value="PEPTIDOGLYCAN-BINDING LYSIN DOMAIN"/>
    <property type="match status" value="1"/>
</dbReference>
<keyword evidence="2" id="KW-0843">Virulence</keyword>
<comment type="caution">
    <text evidence="6">The sequence shown here is derived from an EMBL/GenBank/DDBJ whole genome shotgun (WGS) entry which is preliminary data.</text>
</comment>
<dbReference type="Pfam" id="PF01476">
    <property type="entry name" value="LysM"/>
    <property type="match status" value="2"/>
</dbReference>
<dbReference type="InterPro" id="IPR036779">
    <property type="entry name" value="LysM_dom_sf"/>
</dbReference>
<dbReference type="GO" id="GO:0008061">
    <property type="term" value="F:chitin binding"/>
    <property type="evidence" value="ECO:0007669"/>
    <property type="project" value="UniProtKB-KW"/>
</dbReference>
<sequence>MFSSKTIAVAVAAFFAQSALVAAADCSRTYTVKEGDICDSISSSQQSSTYQLAVSNQGAIDSSCSNLMPGQQICLATTAAEDCTDVYVVQPDDTCDGISSMKSLNSTILRLNNPQINEACDNIYVGEVMCVGSSVKVPPAPAGEIPATTIPATAAPAVPTATKAPSHDNAAAPAPPAPTPTPAPQHEEEHDENEDEEDEDEEDLPFCDEI</sequence>
<organism evidence="6 7">
    <name type="scientific">Agaricus bisporus var. burnettii</name>
    <dbReference type="NCBI Taxonomy" id="192524"/>
    <lineage>
        <taxon>Eukaryota</taxon>
        <taxon>Fungi</taxon>
        <taxon>Dikarya</taxon>
        <taxon>Basidiomycota</taxon>
        <taxon>Agaricomycotina</taxon>
        <taxon>Agaricomycetes</taxon>
        <taxon>Agaricomycetidae</taxon>
        <taxon>Agaricales</taxon>
        <taxon>Agaricineae</taxon>
        <taxon>Agaricaceae</taxon>
        <taxon>Agaricus</taxon>
    </lineage>
</organism>
<dbReference type="SUPFAM" id="SSF54106">
    <property type="entry name" value="LysM domain"/>
    <property type="match status" value="2"/>
</dbReference>
<dbReference type="InterPro" id="IPR052210">
    <property type="entry name" value="LysM1-like"/>
</dbReference>
<dbReference type="PANTHER" id="PTHR34997">
    <property type="entry name" value="AM15"/>
    <property type="match status" value="1"/>
</dbReference>
<keyword evidence="4" id="KW-0732">Signal</keyword>
<keyword evidence="1" id="KW-0147">Chitin-binding</keyword>
<evidence type="ECO:0000313" key="6">
    <source>
        <dbReference type="EMBL" id="KAF7760562.1"/>
    </source>
</evidence>
<dbReference type="SMART" id="SM00257">
    <property type="entry name" value="LysM"/>
    <property type="match status" value="2"/>
</dbReference>
<gene>
    <name evidence="6" type="ORF">Agabi119p4_11238</name>
</gene>
<evidence type="ECO:0000256" key="2">
    <source>
        <dbReference type="ARBA" id="ARBA00023026"/>
    </source>
</evidence>
<dbReference type="CDD" id="cd00118">
    <property type="entry name" value="LysM"/>
    <property type="match status" value="1"/>
</dbReference>
<dbReference type="EMBL" id="JABXXO010000015">
    <property type="protein sequence ID" value="KAF7760562.1"/>
    <property type="molecule type" value="Genomic_DNA"/>
</dbReference>
<dbReference type="Gene3D" id="3.10.350.10">
    <property type="entry name" value="LysM domain"/>
    <property type="match status" value="2"/>
</dbReference>
<evidence type="ECO:0000256" key="1">
    <source>
        <dbReference type="ARBA" id="ARBA00022669"/>
    </source>
</evidence>
<feature type="domain" description="LysM" evidence="5">
    <location>
        <begin position="85"/>
        <end position="131"/>
    </location>
</feature>
<protein>
    <recommendedName>
        <fullName evidence="5">LysM domain-containing protein</fullName>
    </recommendedName>
</protein>
<dbReference type="PROSITE" id="PS51782">
    <property type="entry name" value="LYSM"/>
    <property type="match status" value="2"/>
</dbReference>
<feature type="compositionally biased region" description="Pro residues" evidence="3">
    <location>
        <begin position="173"/>
        <end position="183"/>
    </location>
</feature>
<feature type="domain" description="LysM" evidence="5">
    <location>
        <begin position="28"/>
        <end position="75"/>
    </location>
</feature>
<name>A0A8H7C173_AGABI</name>
<evidence type="ECO:0000259" key="5">
    <source>
        <dbReference type="PROSITE" id="PS51782"/>
    </source>
</evidence>
<feature type="signal peptide" evidence="4">
    <location>
        <begin position="1"/>
        <end position="23"/>
    </location>
</feature>
<dbReference type="AlphaFoldDB" id="A0A8H7C173"/>
<reference evidence="6 7" key="1">
    <citation type="journal article" name="Sci. Rep.">
        <title>Telomere-to-telomere assembled and centromere annotated genomes of the two main subspecies of the button mushroom Agaricus bisporus reveal especially polymorphic chromosome ends.</title>
        <authorList>
            <person name="Sonnenberg A.S.M."/>
            <person name="Sedaghat-Telgerd N."/>
            <person name="Lavrijssen B."/>
            <person name="Ohm R.A."/>
            <person name="Hendrickx P.M."/>
            <person name="Scholtmeijer K."/>
            <person name="Baars J.J.P."/>
            <person name="van Peer A."/>
        </authorList>
    </citation>
    <scope>NUCLEOTIDE SEQUENCE [LARGE SCALE GENOMIC DNA]</scope>
    <source>
        <strain evidence="6 7">H119_p4</strain>
    </source>
</reference>
<dbReference type="Proteomes" id="UP000629468">
    <property type="component" value="Unassembled WGS sequence"/>
</dbReference>
<evidence type="ECO:0000256" key="4">
    <source>
        <dbReference type="SAM" id="SignalP"/>
    </source>
</evidence>
<feature type="region of interest" description="Disordered" evidence="3">
    <location>
        <begin position="156"/>
        <end position="210"/>
    </location>
</feature>
<feature type="chain" id="PRO_5034182448" description="LysM domain-containing protein" evidence="4">
    <location>
        <begin position="24"/>
        <end position="210"/>
    </location>
</feature>
<evidence type="ECO:0000313" key="7">
    <source>
        <dbReference type="Proteomes" id="UP000629468"/>
    </source>
</evidence>
<proteinExistence type="predicted"/>
<feature type="compositionally biased region" description="Acidic residues" evidence="3">
    <location>
        <begin position="189"/>
        <end position="210"/>
    </location>
</feature>
<dbReference type="InterPro" id="IPR018392">
    <property type="entry name" value="LysM"/>
</dbReference>